<comment type="caution">
    <text evidence="2">The sequence shown here is derived from an EMBL/GenBank/DDBJ whole genome shotgun (WGS) entry which is preliminary data.</text>
</comment>
<accession>A0A918ACR5</accession>
<name>A0A918ACR5_9ACTN</name>
<gene>
    <name evidence="2" type="ORF">GCM10012278_70990</name>
</gene>
<evidence type="ECO:0000313" key="2">
    <source>
        <dbReference type="EMBL" id="GGP14587.1"/>
    </source>
</evidence>
<keyword evidence="3" id="KW-1185">Reference proteome</keyword>
<organism evidence="2 3">
    <name type="scientific">Nonomuraea glycinis</name>
    <dbReference type="NCBI Taxonomy" id="2047744"/>
    <lineage>
        <taxon>Bacteria</taxon>
        <taxon>Bacillati</taxon>
        <taxon>Actinomycetota</taxon>
        <taxon>Actinomycetes</taxon>
        <taxon>Streptosporangiales</taxon>
        <taxon>Streptosporangiaceae</taxon>
        <taxon>Nonomuraea</taxon>
    </lineage>
</organism>
<reference evidence="2" key="2">
    <citation type="submission" date="2020-09" db="EMBL/GenBank/DDBJ databases">
        <authorList>
            <person name="Sun Q."/>
            <person name="Zhou Y."/>
        </authorList>
    </citation>
    <scope>NUCLEOTIDE SEQUENCE</scope>
    <source>
        <strain evidence="2">CGMCC 4.7430</strain>
    </source>
</reference>
<evidence type="ECO:0000313" key="3">
    <source>
        <dbReference type="Proteomes" id="UP000660745"/>
    </source>
</evidence>
<protein>
    <submittedName>
        <fullName evidence="2">Uncharacterized protein</fullName>
    </submittedName>
</protein>
<dbReference type="Proteomes" id="UP000660745">
    <property type="component" value="Unassembled WGS sequence"/>
</dbReference>
<evidence type="ECO:0000256" key="1">
    <source>
        <dbReference type="SAM" id="MobiDB-lite"/>
    </source>
</evidence>
<sequence>MRVAVPTDTARLIPKIRSPSIPLDPQYTEAKGGMSPCSAQERNTHVTGRGGGRPC</sequence>
<reference evidence="2" key="1">
    <citation type="journal article" date="2014" name="Int. J. Syst. Evol. Microbiol.">
        <title>Complete genome sequence of Corynebacterium casei LMG S-19264T (=DSM 44701T), isolated from a smear-ripened cheese.</title>
        <authorList>
            <consortium name="US DOE Joint Genome Institute (JGI-PGF)"/>
            <person name="Walter F."/>
            <person name="Albersmeier A."/>
            <person name="Kalinowski J."/>
            <person name="Ruckert C."/>
        </authorList>
    </citation>
    <scope>NUCLEOTIDE SEQUENCE</scope>
    <source>
        <strain evidence="2">CGMCC 4.7430</strain>
    </source>
</reference>
<dbReference type="EMBL" id="BMNK01000016">
    <property type="protein sequence ID" value="GGP14587.1"/>
    <property type="molecule type" value="Genomic_DNA"/>
</dbReference>
<dbReference type="AlphaFoldDB" id="A0A918ACR5"/>
<proteinExistence type="predicted"/>
<feature type="region of interest" description="Disordered" evidence="1">
    <location>
        <begin position="18"/>
        <end position="55"/>
    </location>
</feature>